<evidence type="ECO:0000256" key="5">
    <source>
        <dbReference type="ARBA" id="ARBA00022747"/>
    </source>
</evidence>
<evidence type="ECO:0000259" key="9">
    <source>
        <dbReference type="Pfam" id="PF01555"/>
    </source>
</evidence>
<proteinExistence type="inferred from homology"/>
<dbReference type="Pfam" id="PF01555">
    <property type="entry name" value="N6_N4_Mtase"/>
    <property type="match status" value="1"/>
</dbReference>
<keyword evidence="11" id="KW-1185">Reference proteome</keyword>
<evidence type="ECO:0000256" key="3">
    <source>
        <dbReference type="ARBA" id="ARBA00022679"/>
    </source>
</evidence>
<evidence type="ECO:0000256" key="4">
    <source>
        <dbReference type="ARBA" id="ARBA00022691"/>
    </source>
</evidence>
<dbReference type="EC" id="2.1.1.-" evidence="8"/>
<sequence>MIINKVFNEDAMVTMSKLPQQVDLVLTSPPYNTSRVNTKNLYNRRYSKFVDCMSDSNYIKWTIEIFKGYEKILKPNGVILYNLSYSAEKPSLMHQVVAAIIEKTDFMIADTIVWKKTGGVFPCVVSPNKLTRVTETIYVFCRKNELKTFKTNKRVTSLRETGQKNYANITNFIEAANNDGATDLNKATFSSDLVGKLIDIYAPDKFSVIYDSFIGTGTTARAAMKKDMCFIGSEIDPDQVAYFHTYLESIPKLERRNYKIRLLLHEFPE</sequence>
<dbReference type="GO" id="GO:0032259">
    <property type="term" value="P:methylation"/>
    <property type="evidence" value="ECO:0007669"/>
    <property type="project" value="UniProtKB-KW"/>
</dbReference>
<feature type="domain" description="DNA methylase N-4/N-6" evidence="9">
    <location>
        <begin position="22"/>
        <end position="241"/>
    </location>
</feature>
<evidence type="ECO:0000256" key="6">
    <source>
        <dbReference type="ARBA" id="ARBA00023125"/>
    </source>
</evidence>
<evidence type="ECO:0000256" key="2">
    <source>
        <dbReference type="ARBA" id="ARBA00022603"/>
    </source>
</evidence>
<dbReference type="PRINTS" id="PR00508">
    <property type="entry name" value="S21N4MTFRASE"/>
</dbReference>
<evidence type="ECO:0000313" key="11">
    <source>
        <dbReference type="Proteomes" id="UP000326570"/>
    </source>
</evidence>
<dbReference type="InterPro" id="IPR017985">
    <property type="entry name" value="MeTrfase_CN4_CS"/>
</dbReference>
<keyword evidence="2 10" id="KW-0489">Methyltransferase</keyword>
<name>A0A5N1IRP6_9BACT</name>
<dbReference type="SUPFAM" id="SSF53335">
    <property type="entry name" value="S-adenosyl-L-methionine-dependent methyltransferases"/>
    <property type="match status" value="1"/>
</dbReference>
<evidence type="ECO:0000256" key="1">
    <source>
        <dbReference type="ARBA" id="ARBA00010203"/>
    </source>
</evidence>
<comment type="caution">
    <text evidence="10">The sequence shown here is derived from an EMBL/GenBank/DDBJ whole genome shotgun (WGS) entry which is preliminary data.</text>
</comment>
<gene>
    <name evidence="10" type="ORF">F0P94_11775</name>
</gene>
<keyword evidence="6" id="KW-0238">DNA-binding</keyword>
<organism evidence="10 11">
    <name type="scientific">Adhaeribacter soli</name>
    <dbReference type="NCBI Taxonomy" id="2607655"/>
    <lineage>
        <taxon>Bacteria</taxon>
        <taxon>Pseudomonadati</taxon>
        <taxon>Bacteroidota</taxon>
        <taxon>Cytophagia</taxon>
        <taxon>Cytophagales</taxon>
        <taxon>Hymenobacteraceae</taxon>
        <taxon>Adhaeribacter</taxon>
    </lineage>
</organism>
<evidence type="ECO:0000256" key="8">
    <source>
        <dbReference type="RuleBase" id="RU362026"/>
    </source>
</evidence>
<dbReference type="GO" id="GO:0008170">
    <property type="term" value="F:N-methyltransferase activity"/>
    <property type="evidence" value="ECO:0007669"/>
    <property type="project" value="InterPro"/>
</dbReference>
<dbReference type="EMBL" id="VTWT01000006">
    <property type="protein sequence ID" value="KAA9332680.1"/>
    <property type="molecule type" value="Genomic_DNA"/>
</dbReference>
<dbReference type="GO" id="GO:0003677">
    <property type="term" value="F:DNA binding"/>
    <property type="evidence" value="ECO:0007669"/>
    <property type="project" value="UniProtKB-KW"/>
</dbReference>
<dbReference type="AlphaFoldDB" id="A0A5N1IRP6"/>
<keyword evidence="4" id="KW-0949">S-adenosyl-L-methionine</keyword>
<comment type="similarity">
    <text evidence="1">Belongs to the N(4)/N(6)-methyltransferase family. N(4) subfamily.</text>
</comment>
<evidence type="ECO:0000313" key="10">
    <source>
        <dbReference type="EMBL" id="KAA9332680.1"/>
    </source>
</evidence>
<dbReference type="GO" id="GO:0009307">
    <property type="term" value="P:DNA restriction-modification system"/>
    <property type="evidence" value="ECO:0007669"/>
    <property type="project" value="UniProtKB-KW"/>
</dbReference>
<comment type="catalytic activity">
    <reaction evidence="7">
        <text>a 2'-deoxycytidine in DNA + S-adenosyl-L-methionine = an N(4)-methyl-2'-deoxycytidine in DNA + S-adenosyl-L-homocysteine + H(+)</text>
        <dbReference type="Rhea" id="RHEA:16857"/>
        <dbReference type="Rhea" id="RHEA-COMP:11369"/>
        <dbReference type="Rhea" id="RHEA-COMP:13674"/>
        <dbReference type="ChEBI" id="CHEBI:15378"/>
        <dbReference type="ChEBI" id="CHEBI:57856"/>
        <dbReference type="ChEBI" id="CHEBI:59789"/>
        <dbReference type="ChEBI" id="CHEBI:85452"/>
        <dbReference type="ChEBI" id="CHEBI:137933"/>
        <dbReference type="EC" id="2.1.1.113"/>
    </reaction>
</comment>
<dbReference type="Proteomes" id="UP000326570">
    <property type="component" value="Unassembled WGS sequence"/>
</dbReference>
<keyword evidence="3 10" id="KW-0808">Transferase</keyword>
<accession>A0A5N1IRP6</accession>
<evidence type="ECO:0000256" key="7">
    <source>
        <dbReference type="ARBA" id="ARBA00049120"/>
    </source>
</evidence>
<dbReference type="PROSITE" id="PS00093">
    <property type="entry name" value="N4_MTASE"/>
    <property type="match status" value="1"/>
</dbReference>
<dbReference type="InterPro" id="IPR002941">
    <property type="entry name" value="DNA_methylase_N4/N6"/>
</dbReference>
<dbReference type="RefSeq" id="WP_150904093.1">
    <property type="nucleotide sequence ID" value="NZ_VTWT01000006.1"/>
</dbReference>
<dbReference type="InterPro" id="IPR001091">
    <property type="entry name" value="RM_Methyltransferase"/>
</dbReference>
<dbReference type="GO" id="GO:0015667">
    <property type="term" value="F:site-specific DNA-methyltransferase (cytosine-N4-specific) activity"/>
    <property type="evidence" value="ECO:0007669"/>
    <property type="project" value="UniProtKB-EC"/>
</dbReference>
<dbReference type="Gene3D" id="3.40.50.150">
    <property type="entry name" value="Vaccinia Virus protein VP39"/>
    <property type="match status" value="1"/>
</dbReference>
<dbReference type="InterPro" id="IPR029063">
    <property type="entry name" value="SAM-dependent_MTases_sf"/>
</dbReference>
<keyword evidence="5" id="KW-0680">Restriction system</keyword>
<protein>
    <recommendedName>
        <fullName evidence="8">Methyltransferase</fullName>
        <ecNumber evidence="8">2.1.1.-</ecNumber>
    </recommendedName>
</protein>
<reference evidence="10 11" key="1">
    <citation type="submission" date="2019-09" db="EMBL/GenBank/DDBJ databases">
        <title>Genome sequence of Adhaeribacter sp. M2.</title>
        <authorList>
            <person name="Srinivasan S."/>
        </authorList>
    </citation>
    <scope>NUCLEOTIDE SEQUENCE [LARGE SCALE GENOMIC DNA]</scope>
    <source>
        <strain evidence="10 11">M2</strain>
    </source>
</reference>